<dbReference type="EMBL" id="BLLF01003284">
    <property type="protein sequence ID" value="GFH26907.1"/>
    <property type="molecule type" value="Genomic_DNA"/>
</dbReference>
<dbReference type="AlphaFoldDB" id="A0A699ZVG9"/>
<sequence>MWWAQHVIHMDKSVASRALVEGHLRSWPTLACNHLHVPNLAFASAICKRNGHLRCIKMASIASKKQMACRPLAASRRPLATKALFQSRTNVKTTKQAAAAPKPKKEEEAVVET</sequence>
<evidence type="ECO:0000313" key="2">
    <source>
        <dbReference type="EMBL" id="GFH26907.1"/>
    </source>
</evidence>
<protein>
    <submittedName>
        <fullName evidence="2">Uncharacterized protein</fullName>
    </submittedName>
</protein>
<dbReference type="Proteomes" id="UP000485058">
    <property type="component" value="Unassembled WGS sequence"/>
</dbReference>
<feature type="region of interest" description="Disordered" evidence="1">
    <location>
        <begin position="90"/>
        <end position="113"/>
    </location>
</feature>
<evidence type="ECO:0000313" key="3">
    <source>
        <dbReference type="Proteomes" id="UP000485058"/>
    </source>
</evidence>
<evidence type="ECO:0000256" key="1">
    <source>
        <dbReference type="SAM" id="MobiDB-lite"/>
    </source>
</evidence>
<feature type="compositionally biased region" description="Low complexity" evidence="1">
    <location>
        <begin position="91"/>
        <end position="101"/>
    </location>
</feature>
<name>A0A699ZVG9_HAELA</name>
<reference evidence="2 3" key="1">
    <citation type="submission" date="2020-02" db="EMBL/GenBank/DDBJ databases">
        <title>Draft genome sequence of Haematococcus lacustris strain NIES-144.</title>
        <authorList>
            <person name="Morimoto D."/>
            <person name="Nakagawa S."/>
            <person name="Yoshida T."/>
            <person name="Sawayama S."/>
        </authorList>
    </citation>
    <scope>NUCLEOTIDE SEQUENCE [LARGE SCALE GENOMIC DNA]</scope>
    <source>
        <strain evidence="2 3">NIES-144</strain>
    </source>
</reference>
<accession>A0A699ZVG9</accession>
<gene>
    <name evidence="2" type="ORF">HaLaN_25139</name>
</gene>
<proteinExistence type="predicted"/>
<feature type="compositionally biased region" description="Basic and acidic residues" evidence="1">
    <location>
        <begin position="103"/>
        <end position="113"/>
    </location>
</feature>
<comment type="caution">
    <text evidence="2">The sequence shown here is derived from an EMBL/GenBank/DDBJ whole genome shotgun (WGS) entry which is preliminary data.</text>
</comment>
<keyword evidence="3" id="KW-1185">Reference proteome</keyword>
<organism evidence="2 3">
    <name type="scientific">Haematococcus lacustris</name>
    <name type="common">Green alga</name>
    <name type="synonym">Haematococcus pluvialis</name>
    <dbReference type="NCBI Taxonomy" id="44745"/>
    <lineage>
        <taxon>Eukaryota</taxon>
        <taxon>Viridiplantae</taxon>
        <taxon>Chlorophyta</taxon>
        <taxon>core chlorophytes</taxon>
        <taxon>Chlorophyceae</taxon>
        <taxon>CS clade</taxon>
        <taxon>Chlamydomonadales</taxon>
        <taxon>Haematococcaceae</taxon>
        <taxon>Haematococcus</taxon>
    </lineage>
</organism>